<name>A0ABD3TYB5_9LAMI</name>
<feature type="compositionally biased region" description="Basic and acidic residues" evidence="3">
    <location>
        <begin position="166"/>
        <end position="179"/>
    </location>
</feature>
<feature type="compositionally biased region" description="Basic and acidic residues" evidence="3">
    <location>
        <begin position="551"/>
        <end position="582"/>
    </location>
</feature>
<dbReference type="SUPFAM" id="SSF47370">
    <property type="entry name" value="Bromodomain"/>
    <property type="match status" value="1"/>
</dbReference>
<organism evidence="5 6">
    <name type="scientific">Penstemon smallii</name>
    <dbReference type="NCBI Taxonomy" id="265156"/>
    <lineage>
        <taxon>Eukaryota</taxon>
        <taxon>Viridiplantae</taxon>
        <taxon>Streptophyta</taxon>
        <taxon>Embryophyta</taxon>
        <taxon>Tracheophyta</taxon>
        <taxon>Spermatophyta</taxon>
        <taxon>Magnoliopsida</taxon>
        <taxon>eudicotyledons</taxon>
        <taxon>Gunneridae</taxon>
        <taxon>Pentapetalae</taxon>
        <taxon>asterids</taxon>
        <taxon>lamiids</taxon>
        <taxon>Lamiales</taxon>
        <taxon>Plantaginaceae</taxon>
        <taxon>Cheloneae</taxon>
        <taxon>Penstemon</taxon>
    </lineage>
</organism>
<dbReference type="Proteomes" id="UP001634393">
    <property type="component" value="Unassembled WGS sequence"/>
</dbReference>
<dbReference type="PANTHER" id="PTHR37888:SF11">
    <property type="entry name" value="DNA-BINDING BROMODOMAIN-CONTAINING PROTEIN"/>
    <property type="match status" value="1"/>
</dbReference>
<dbReference type="PROSITE" id="PS50014">
    <property type="entry name" value="BROMODOMAIN_2"/>
    <property type="match status" value="1"/>
</dbReference>
<evidence type="ECO:0000256" key="1">
    <source>
        <dbReference type="ARBA" id="ARBA00023117"/>
    </source>
</evidence>
<accession>A0ABD3TYB5</accession>
<dbReference type="PANTHER" id="PTHR37888">
    <property type="entry name" value="DNA-BINDING BROMODOMAIN-CONTAINING PROTEIN"/>
    <property type="match status" value="1"/>
</dbReference>
<keyword evidence="1 2" id="KW-0103">Bromodomain</keyword>
<feature type="region of interest" description="Disordered" evidence="3">
    <location>
        <begin position="442"/>
        <end position="627"/>
    </location>
</feature>
<feature type="compositionally biased region" description="Basic and acidic residues" evidence="3">
    <location>
        <begin position="127"/>
        <end position="152"/>
    </location>
</feature>
<feature type="compositionally biased region" description="Basic and acidic residues" evidence="3">
    <location>
        <begin position="254"/>
        <end position="265"/>
    </location>
</feature>
<sequence length="627" mass="69992">MTKPDGTAPEAPNDDVTPSWGTWEELLLAFAVNRHGTAAWDSIAAELQKQNPDRTLPLTAENCRLKYVDLKCRFAARNDAVLGDNLNDDDSIPLLDELRKLRMVELRREVQRYDLKIESLELKMKKMEEEKERGSTREKSVVDPEKKNEGSEKNQMSVNESNSTDLRAEKLRTGVKETKPIGTGPATREPMELKSEPDGKSVQEDSFNGSSNSIEKELDQEAKVEPVSGSAESKGEGEEPTEENSDVQSSASRSVKDDDGSDKVRRGSTSGGERGHVDESRTIKELSTESRPFMDFLQVMRSHKLGSMFERRLRSQESPKFHKLIHQHIDLQTIDGRLKEDWYSGSSRTKFFRDLSLLVNNALTFFSKHSSEFKAATEIQQLISKEMSHKYTKSDSSSGKQISLQSLSNTKKEEPEPSNSLLLKPRISGSLIVCRKRSSIAAKASDKKKEKTAALSEEPSSNAEEPKITKKRTRERFSSVSDNSKKNSKNHPNTNKNSVVESKAENKKNQSTVDSKKRGAANFLNRMKQGSSSNNGVLVDALKNTPLTSESAKKNDNMKRGEKKEHVTRRSLETRQAKEKGSPGKKNIGRPPKRGAAPPPVAGKRGRERGEAESGGSKQPKKRSRKL</sequence>
<dbReference type="AlphaFoldDB" id="A0ABD3TYB5"/>
<evidence type="ECO:0000256" key="2">
    <source>
        <dbReference type="PROSITE-ProRule" id="PRU00035"/>
    </source>
</evidence>
<feature type="compositionally biased region" description="Basic and acidic residues" evidence="3">
    <location>
        <begin position="189"/>
        <end position="203"/>
    </location>
</feature>
<feature type="compositionally biased region" description="Polar residues" evidence="3">
    <location>
        <begin position="153"/>
        <end position="165"/>
    </location>
</feature>
<gene>
    <name evidence="5" type="ORF">ACJIZ3_025798</name>
</gene>
<keyword evidence="6" id="KW-1185">Reference proteome</keyword>
<evidence type="ECO:0000313" key="5">
    <source>
        <dbReference type="EMBL" id="KAL3841207.1"/>
    </source>
</evidence>
<evidence type="ECO:0000256" key="3">
    <source>
        <dbReference type="SAM" id="MobiDB-lite"/>
    </source>
</evidence>
<dbReference type="InterPro" id="IPR001005">
    <property type="entry name" value="SANT/Myb"/>
</dbReference>
<feature type="domain" description="Bromo" evidence="4">
    <location>
        <begin position="301"/>
        <end position="373"/>
    </location>
</feature>
<feature type="compositionally biased region" description="Basic and acidic residues" evidence="3">
    <location>
        <begin position="273"/>
        <end position="285"/>
    </location>
</feature>
<dbReference type="InterPro" id="IPR001487">
    <property type="entry name" value="Bromodomain"/>
</dbReference>
<dbReference type="SMART" id="SM00297">
    <property type="entry name" value="BROMO"/>
    <property type="match status" value="1"/>
</dbReference>
<evidence type="ECO:0000259" key="4">
    <source>
        <dbReference type="PROSITE" id="PS50014"/>
    </source>
</evidence>
<comment type="caution">
    <text evidence="5">The sequence shown here is derived from an EMBL/GenBank/DDBJ whole genome shotgun (WGS) entry which is preliminary data.</text>
</comment>
<dbReference type="EMBL" id="JBJXBP010000003">
    <property type="protein sequence ID" value="KAL3841207.1"/>
    <property type="molecule type" value="Genomic_DNA"/>
</dbReference>
<feature type="compositionally biased region" description="Basic and acidic residues" evidence="3">
    <location>
        <begin position="214"/>
        <end position="224"/>
    </location>
</feature>
<dbReference type="Gene3D" id="1.20.920.10">
    <property type="entry name" value="Bromodomain-like"/>
    <property type="match status" value="1"/>
</dbReference>
<protein>
    <recommendedName>
        <fullName evidence="4">Bromo domain-containing protein</fullName>
    </recommendedName>
</protein>
<feature type="region of interest" description="Disordered" evidence="3">
    <location>
        <begin position="390"/>
        <end position="422"/>
    </location>
</feature>
<feature type="compositionally biased region" description="Polar residues" evidence="3">
    <location>
        <begin position="394"/>
        <end position="409"/>
    </location>
</feature>
<dbReference type="CDD" id="cd00167">
    <property type="entry name" value="SANT"/>
    <property type="match status" value="1"/>
</dbReference>
<dbReference type="InterPro" id="IPR036427">
    <property type="entry name" value="Bromodomain-like_sf"/>
</dbReference>
<feature type="region of interest" description="Disordered" evidence="3">
    <location>
        <begin position="127"/>
        <end position="285"/>
    </location>
</feature>
<dbReference type="Pfam" id="PF00439">
    <property type="entry name" value="Bromodomain"/>
    <property type="match status" value="1"/>
</dbReference>
<reference evidence="5 6" key="1">
    <citation type="submission" date="2024-12" db="EMBL/GenBank/DDBJ databases">
        <title>The unique morphological basis and parallel evolutionary history of personate flowers in Penstemon.</title>
        <authorList>
            <person name="Depatie T.H."/>
            <person name="Wessinger C.A."/>
        </authorList>
    </citation>
    <scope>NUCLEOTIDE SEQUENCE [LARGE SCALE GENOMIC DNA]</scope>
    <source>
        <strain evidence="5">WTNN_2</strain>
        <tissue evidence="5">Leaf</tissue>
    </source>
</reference>
<dbReference type="CDD" id="cd04369">
    <property type="entry name" value="Bromodomain"/>
    <property type="match status" value="1"/>
</dbReference>
<evidence type="ECO:0000313" key="6">
    <source>
        <dbReference type="Proteomes" id="UP001634393"/>
    </source>
</evidence>
<feature type="compositionally biased region" description="Polar residues" evidence="3">
    <location>
        <begin position="204"/>
        <end position="213"/>
    </location>
</feature>
<proteinExistence type="predicted"/>